<keyword evidence="2" id="KW-1185">Reference proteome</keyword>
<reference evidence="1" key="1">
    <citation type="submission" date="2022-07" db="EMBL/GenBank/DDBJ databases">
        <title>Phylogenomic reconstructions and comparative analyses of Kickxellomycotina fungi.</title>
        <authorList>
            <person name="Reynolds N.K."/>
            <person name="Stajich J.E."/>
            <person name="Barry K."/>
            <person name="Grigoriev I.V."/>
            <person name="Crous P."/>
            <person name="Smith M.E."/>
        </authorList>
    </citation>
    <scope>NUCLEOTIDE SEQUENCE</scope>
    <source>
        <strain evidence="1">NRRL 5244</strain>
    </source>
</reference>
<evidence type="ECO:0000313" key="1">
    <source>
        <dbReference type="EMBL" id="KAJ1950182.1"/>
    </source>
</evidence>
<proteinExistence type="predicted"/>
<gene>
    <name evidence="1" type="ORF">FBU59_000803</name>
</gene>
<dbReference type="EMBL" id="JANBPW010000263">
    <property type="protein sequence ID" value="KAJ1950182.1"/>
    <property type="molecule type" value="Genomic_DNA"/>
</dbReference>
<name>A0ACC1JG23_9FUNG</name>
<feature type="non-terminal residue" evidence="1">
    <location>
        <position position="1"/>
    </location>
</feature>
<accession>A0ACC1JG23</accession>
<evidence type="ECO:0000313" key="2">
    <source>
        <dbReference type="Proteomes" id="UP001150603"/>
    </source>
</evidence>
<comment type="caution">
    <text evidence="1">The sequence shown here is derived from an EMBL/GenBank/DDBJ whole genome shotgun (WGS) entry which is preliminary data.</text>
</comment>
<organism evidence="1 2">
    <name type="scientific">Linderina macrospora</name>
    <dbReference type="NCBI Taxonomy" id="4868"/>
    <lineage>
        <taxon>Eukaryota</taxon>
        <taxon>Fungi</taxon>
        <taxon>Fungi incertae sedis</taxon>
        <taxon>Zoopagomycota</taxon>
        <taxon>Kickxellomycotina</taxon>
        <taxon>Kickxellomycetes</taxon>
        <taxon>Kickxellales</taxon>
        <taxon>Kickxellaceae</taxon>
        <taxon>Linderina</taxon>
    </lineage>
</organism>
<dbReference type="Proteomes" id="UP001150603">
    <property type="component" value="Unassembled WGS sequence"/>
</dbReference>
<sequence length="207" mass="23398">MVGGADGSEPPASLERGDADSQGLEQTSDTNENGKSGSGDLARDAVKDKTDDGGYVAPSMESPRGRRSPSRRRSTSRRRYRSNRSRSPGGERRERRSRYDSRERSNYHDDRERRDRRREHDRDSRRRRSPERGQSGRNRSSDRGERNAKSVEISIRGRSGKENGSNDSGGDKPRSVLDRLKDNRGDAAQRNGSQSPKRSGSRRRGRR</sequence>
<protein>
    <submittedName>
        <fullName evidence="1">Uncharacterized protein</fullName>
    </submittedName>
</protein>